<dbReference type="SMART" id="SM00499">
    <property type="entry name" value="AAI"/>
    <property type="match status" value="1"/>
</dbReference>
<reference evidence="6 7" key="1">
    <citation type="submission" date="2019-01" db="EMBL/GenBank/DDBJ databases">
        <title>Sequencing of cultivated peanut Arachis hypogaea provides insights into genome evolution and oil improvement.</title>
        <authorList>
            <person name="Chen X."/>
        </authorList>
    </citation>
    <scope>NUCLEOTIDE SEQUENCE [LARGE SCALE GENOMIC DNA]</scope>
    <source>
        <strain evidence="7">cv. Fuhuasheng</strain>
        <tissue evidence="6">Leaves</tissue>
    </source>
</reference>
<feature type="signal peptide" evidence="4">
    <location>
        <begin position="1"/>
        <end position="22"/>
    </location>
</feature>
<evidence type="ECO:0000256" key="2">
    <source>
        <dbReference type="ARBA" id="ARBA00023157"/>
    </source>
</evidence>
<dbReference type="InterPro" id="IPR000528">
    <property type="entry name" value="Plant_nsLTP"/>
</dbReference>
<name>A0A444Y192_ARAHY</name>
<evidence type="ECO:0000259" key="5">
    <source>
        <dbReference type="SMART" id="SM00499"/>
    </source>
</evidence>
<dbReference type="CDD" id="cd01960">
    <property type="entry name" value="nsLTP1"/>
    <property type="match status" value="1"/>
</dbReference>
<dbReference type="Gramene" id="arahy.Tifrunner.gnm2.ann2.Ah18g326200.1">
    <property type="protein sequence ID" value="arahy.Tifrunner.gnm2.ann2.Ah18g326200.1-CDS"/>
    <property type="gene ID" value="arahy.Tifrunner.gnm2.ann2.Ah18g326200"/>
</dbReference>
<protein>
    <recommendedName>
        <fullName evidence="3">Non-specific lipid-transfer protein</fullName>
    </recommendedName>
</protein>
<keyword evidence="2" id="KW-1015">Disulfide bond</keyword>
<gene>
    <name evidence="6" type="ORF">Ahy_B08g091019</name>
</gene>
<comment type="function">
    <text evidence="3">Plant non-specific lipid-transfer proteins transfer phospholipids as well as galactolipids across membranes. May play a role in wax or cutin deposition in the cell walls of expanding epidermal cells and certain secretory tissues.</text>
</comment>
<dbReference type="Pfam" id="PF00234">
    <property type="entry name" value="Tryp_alpha_amyl"/>
    <property type="match status" value="1"/>
</dbReference>
<comment type="similarity">
    <text evidence="1 3">Belongs to the plant LTP family.</text>
</comment>
<organism evidence="6 7">
    <name type="scientific">Arachis hypogaea</name>
    <name type="common">Peanut</name>
    <dbReference type="NCBI Taxonomy" id="3818"/>
    <lineage>
        <taxon>Eukaryota</taxon>
        <taxon>Viridiplantae</taxon>
        <taxon>Streptophyta</taxon>
        <taxon>Embryophyta</taxon>
        <taxon>Tracheophyta</taxon>
        <taxon>Spermatophyta</taxon>
        <taxon>Magnoliopsida</taxon>
        <taxon>eudicotyledons</taxon>
        <taxon>Gunneridae</taxon>
        <taxon>Pentapetalae</taxon>
        <taxon>rosids</taxon>
        <taxon>fabids</taxon>
        <taxon>Fabales</taxon>
        <taxon>Fabaceae</taxon>
        <taxon>Papilionoideae</taxon>
        <taxon>50 kb inversion clade</taxon>
        <taxon>dalbergioids sensu lato</taxon>
        <taxon>Dalbergieae</taxon>
        <taxon>Pterocarpus clade</taxon>
        <taxon>Arachis</taxon>
    </lineage>
</organism>
<accession>A0A444Y192</accession>
<dbReference type="PRINTS" id="PR00382">
    <property type="entry name" value="LIPIDTRNSFER"/>
</dbReference>
<dbReference type="SMR" id="A0A444Y192"/>
<dbReference type="PANTHER" id="PTHR33076">
    <property type="entry name" value="NON-SPECIFIC LIPID-TRANSFER PROTEIN 2-RELATED"/>
    <property type="match status" value="1"/>
</dbReference>
<keyword evidence="4" id="KW-0732">Signal</keyword>
<feature type="chain" id="PRO_5019519470" description="Non-specific lipid-transfer protein" evidence="4">
    <location>
        <begin position="23"/>
        <end position="119"/>
    </location>
</feature>
<dbReference type="InterPro" id="IPR036312">
    <property type="entry name" value="Bifun_inhib/LTP/seed_sf"/>
</dbReference>
<evidence type="ECO:0000256" key="4">
    <source>
        <dbReference type="SAM" id="SignalP"/>
    </source>
</evidence>
<dbReference type="Proteomes" id="UP000289738">
    <property type="component" value="Chromosome B08"/>
</dbReference>
<dbReference type="STRING" id="3818.A0A444Y192"/>
<dbReference type="GO" id="GO:0006869">
    <property type="term" value="P:lipid transport"/>
    <property type="evidence" value="ECO:0007669"/>
    <property type="project" value="InterPro"/>
</dbReference>
<dbReference type="EMBL" id="SDMP01000018">
    <property type="protein sequence ID" value="RYQ95677.1"/>
    <property type="molecule type" value="Genomic_DNA"/>
</dbReference>
<dbReference type="Gene3D" id="1.10.110.10">
    <property type="entry name" value="Plant lipid-transfer and hydrophobic proteins"/>
    <property type="match status" value="1"/>
</dbReference>
<keyword evidence="3" id="KW-0446">Lipid-binding</keyword>
<feature type="domain" description="Bifunctional inhibitor/plant lipid transfer protein/seed storage helical" evidence="5">
    <location>
        <begin position="29"/>
        <end position="115"/>
    </location>
</feature>
<keyword evidence="3" id="KW-0813">Transport</keyword>
<dbReference type="GO" id="GO:0008289">
    <property type="term" value="F:lipid binding"/>
    <property type="evidence" value="ECO:0007669"/>
    <property type="project" value="UniProtKB-KW"/>
</dbReference>
<sequence>MKAISLMIVLLPLIMFPPSSQCCVRRMECPRVVGDIGQCLWYLRSIPYITFPSTQCCDGLRNLASGLHNVQDRRDACNCVRAVSMIIAPFPTNARELPIRCGVQLPFPFSTAFDCSRIG</sequence>
<evidence type="ECO:0000313" key="6">
    <source>
        <dbReference type="EMBL" id="RYQ95677.1"/>
    </source>
</evidence>
<evidence type="ECO:0000256" key="3">
    <source>
        <dbReference type="RuleBase" id="RU000628"/>
    </source>
</evidence>
<dbReference type="PROSITE" id="PS00597">
    <property type="entry name" value="PLANT_LTP"/>
    <property type="match status" value="1"/>
</dbReference>
<comment type="caution">
    <text evidence="6">The sequence shown here is derived from an EMBL/GenBank/DDBJ whole genome shotgun (WGS) entry which is preliminary data.</text>
</comment>
<dbReference type="AlphaFoldDB" id="A0A444Y192"/>
<dbReference type="SUPFAM" id="SSF47699">
    <property type="entry name" value="Bifunctional inhibitor/lipid-transfer protein/seed storage 2S albumin"/>
    <property type="match status" value="1"/>
</dbReference>
<proteinExistence type="inferred from homology"/>
<evidence type="ECO:0000256" key="1">
    <source>
        <dbReference type="ARBA" id="ARBA00009748"/>
    </source>
</evidence>
<dbReference type="InterPro" id="IPR016140">
    <property type="entry name" value="Bifunc_inhib/LTP/seed_store"/>
</dbReference>
<keyword evidence="7" id="KW-1185">Reference proteome</keyword>
<evidence type="ECO:0000313" key="7">
    <source>
        <dbReference type="Proteomes" id="UP000289738"/>
    </source>
</evidence>